<protein>
    <submittedName>
        <fullName evidence="3">Lysozyme inhibitor LprI family protein</fullName>
    </submittedName>
</protein>
<dbReference type="InterPro" id="IPR028994">
    <property type="entry name" value="Integrin_alpha_N"/>
</dbReference>
<keyword evidence="4" id="KW-1185">Reference proteome</keyword>
<proteinExistence type="predicted"/>
<comment type="caution">
    <text evidence="3">The sequence shown here is derived from an EMBL/GenBank/DDBJ whole genome shotgun (WGS) entry which is preliminary data.</text>
</comment>
<dbReference type="NCBIfam" id="NF047539">
    <property type="entry name" value="XAC2610_fam"/>
    <property type="match status" value="1"/>
</dbReference>
<evidence type="ECO:0000313" key="4">
    <source>
        <dbReference type="Proteomes" id="UP001486626"/>
    </source>
</evidence>
<name>A0ABU9LBP6_9XANT</name>
<organism evidence="3 4">
    <name type="scientific">Xanthomonas protegens</name>
    <dbReference type="NCBI Taxonomy" id="3380705"/>
    <lineage>
        <taxon>Bacteria</taxon>
        <taxon>Pseudomonadati</taxon>
        <taxon>Pseudomonadota</taxon>
        <taxon>Gammaproteobacteria</taxon>
        <taxon>Lysobacterales</taxon>
        <taxon>Lysobacteraceae</taxon>
        <taxon>Xanthomonas</taxon>
    </lineage>
</organism>
<feature type="region of interest" description="Disordered" evidence="1">
    <location>
        <begin position="1"/>
        <end position="21"/>
    </location>
</feature>
<dbReference type="InterPro" id="IPR058087">
    <property type="entry name" value="XAC2610_dom"/>
</dbReference>
<dbReference type="InterPro" id="IPR009739">
    <property type="entry name" value="LprI-like_N"/>
</dbReference>
<evidence type="ECO:0000313" key="3">
    <source>
        <dbReference type="EMBL" id="MEL4891501.1"/>
    </source>
</evidence>
<dbReference type="Gene3D" id="1.20.1270.180">
    <property type="match status" value="1"/>
</dbReference>
<evidence type="ECO:0000256" key="1">
    <source>
        <dbReference type="SAM" id="MobiDB-lite"/>
    </source>
</evidence>
<accession>A0ABU9LBP6</accession>
<evidence type="ECO:0000259" key="2">
    <source>
        <dbReference type="Pfam" id="PF07007"/>
    </source>
</evidence>
<reference evidence="3 4" key="1">
    <citation type="journal article" date="2024" name="FEMS Microbiol. Lett.">
        <title>Xanthomonas protegens sp. nov., a novel rice seed-associated bacterium, provides in vivo protection against X. oryzae pv. oryzae, the bacterial leaf blight pathogen.</title>
        <authorList>
            <person name="Rana R."/>
            <person name="Sharma A."/>
            <person name="Madhavan V.N."/>
            <person name="Korpole S."/>
            <person name="Sonti R.V."/>
            <person name="Patel H.K."/>
            <person name="Patil P.B."/>
        </authorList>
    </citation>
    <scope>NUCLEOTIDE SEQUENCE [LARGE SCALE GENOMIC DNA]</scope>
    <source>
        <strain evidence="3 4">PPL118</strain>
    </source>
</reference>
<gene>
    <name evidence="3" type="ORF">PIQ37_08695</name>
</gene>
<dbReference type="EMBL" id="JAQJCQ010000006">
    <property type="protein sequence ID" value="MEL4891501.1"/>
    <property type="molecule type" value="Genomic_DNA"/>
</dbReference>
<dbReference type="RefSeq" id="WP_342073164.1">
    <property type="nucleotide sequence ID" value="NZ_JAQJCQ010000006.1"/>
</dbReference>
<feature type="domain" description="Lysozyme inhibitor LprI-like N-terminal" evidence="2">
    <location>
        <begin position="80"/>
        <end position="170"/>
    </location>
</feature>
<dbReference type="SUPFAM" id="SSF69318">
    <property type="entry name" value="Integrin alpha N-terminal domain"/>
    <property type="match status" value="1"/>
</dbReference>
<dbReference type="Proteomes" id="UP001486626">
    <property type="component" value="Unassembled WGS sequence"/>
</dbReference>
<sequence length="389" mass="42327">MTGMEQRDHLRKRSALAQLPRGRDPSARRWAVANRLATLCLVALPAFVLSTAVAAAPPLPSGADLLAMRSDALRPTYSQCLSKATQQDARERCVDEEFGYQDSELNRVYRARMAALPSAKERASLQGAQRQWIAQIYQGRCKLPEQASPAMRLDAKQCRLATTISRLHQLNDPQFVASISAAKPMTPSPDTSSVAKVFTATGLPDAAGQVVFALGNLSLQVADAHCRDTGGLLLRCAPATVAVQHPAGRQSIPVPSLVFLNKSADQQDYVAAYRGPLAKQGEESEGLRYTVIVSDINGDGYDDLLLWTDFSGRFGAPAYTYYLFDPTAKRFVKSEKLAQATRGLTLSGISGTTLHLWSEEGQCKRTLVTLALRGTTPTRHSSKTLDFCE</sequence>
<dbReference type="Pfam" id="PF07007">
    <property type="entry name" value="LprI"/>
    <property type="match status" value="1"/>
</dbReference>